<dbReference type="Proteomes" id="UP001151582">
    <property type="component" value="Unassembled WGS sequence"/>
</dbReference>
<dbReference type="EMBL" id="JANBQB010000021">
    <property type="protein sequence ID" value="KAJ1984374.1"/>
    <property type="molecule type" value="Genomic_DNA"/>
</dbReference>
<sequence>MLRNAPLEYPSDAAKQLFTAYFENLSLTQSASLIPSARADTRGLCQNTFYAYEQWLVQQEILTESHAGAAANSGPDDALLEAVRRGQATATIAVLKNFERYYFDLKKYYDARQKLAMGYLRGAVTYFQLKRLLRLSRQNRVYCDRMNLGKLEMVYIHLVFKHVYEAALVSPSSHDSPAVLNYLADHCPLPNIQQMAWTSIQANMVYNGSADESMQLPP</sequence>
<dbReference type="OrthoDB" id="10392071at2759"/>
<organism evidence="1 2">
    <name type="scientific">Dimargaris verticillata</name>
    <dbReference type="NCBI Taxonomy" id="2761393"/>
    <lineage>
        <taxon>Eukaryota</taxon>
        <taxon>Fungi</taxon>
        <taxon>Fungi incertae sedis</taxon>
        <taxon>Zoopagomycota</taxon>
        <taxon>Kickxellomycotina</taxon>
        <taxon>Dimargaritomycetes</taxon>
        <taxon>Dimargaritales</taxon>
        <taxon>Dimargaritaceae</taxon>
        <taxon>Dimargaris</taxon>
    </lineage>
</organism>
<comment type="caution">
    <text evidence="1">The sequence shown here is derived from an EMBL/GenBank/DDBJ whole genome shotgun (WGS) entry which is preliminary data.</text>
</comment>
<gene>
    <name evidence="1" type="ORF">H4R34_000690</name>
</gene>
<proteinExistence type="predicted"/>
<dbReference type="AlphaFoldDB" id="A0A9W8BC51"/>
<evidence type="ECO:0000313" key="1">
    <source>
        <dbReference type="EMBL" id="KAJ1984374.1"/>
    </source>
</evidence>
<keyword evidence="2" id="KW-1185">Reference proteome</keyword>
<protein>
    <submittedName>
        <fullName evidence="1">Uncharacterized protein</fullName>
    </submittedName>
</protein>
<evidence type="ECO:0000313" key="2">
    <source>
        <dbReference type="Proteomes" id="UP001151582"/>
    </source>
</evidence>
<reference evidence="1" key="1">
    <citation type="submission" date="2022-07" db="EMBL/GenBank/DDBJ databases">
        <title>Phylogenomic reconstructions and comparative analyses of Kickxellomycotina fungi.</title>
        <authorList>
            <person name="Reynolds N.K."/>
            <person name="Stajich J.E."/>
            <person name="Barry K."/>
            <person name="Grigoriev I.V."/>
            <person name="Crous P."/>
            <person name="Smith M.E."/>
        </authorList>
    </citation>
    <scope>NUCLEOTIDE SEQUENCE</scope>
    <source>
        <strain evidence="1">RSA 567</strain>
    </source>
</reference>
<name>A0A9W8BC51_9FUNG</name>
<accession>A0A9W8BC51</accession>